<dbReference type="Gene3D" id="1.10.10.10">
    <property type="entry name" value="Winged helix-like DNA-binding domain superfamily/Winged helix DNA-binding domain"/>
    <property type="match status" value="1"/>
</dbReference>
<evidence type="ECO:0000256" key="2">
    <source>
        <dbReference type="PROSITE-ProRule" id="PRU00169"/>
    </source>
</evidence>
<evidence type="ECO:0000313" key="6">
    <source>
        <dbReference type="EMBL" id="AZS70353.1"/>
    </source>
</evidence>
<feature type="modified residue" description="4-aspartylphosphate" evidence="2">
    <location>
        <position position="68"/>
    </location>
</feature>
<dbReference type="GO" id="GO:0000976">
    <property type="term" value="F:transcription cis-regulatory region binding"/>
    <property type="evidence" value="ECO:0007669"/>
    <property type="project" value="TreeGrafter"/>
</dbReference>
<dbReference type="InterPro" id="IPR001867">
    <property type="entry name" value="OmpR/PhoB-type_DNA-bd"/>
</dbReference>
<dbReference type="AlphaFoldDB" id="A0A3S9Y618"/>
<dbReference type="PROSITE" id="PS51755">
    <property type="entry name" value="OMPR_PHOB"/>
    <property type="match status" value="1"/>
</dbReference>
<dbReference type="EMBL" id="CP029042">
    <property type="protein sequence ID" value="AZS70353.1"/>
    <property type="molecule type" value="Genomic_DNA"/>
</dbReference>
<protein>
    <submittedName>
        <fullName evidence="6">DNA-binding response regulator</fullName>
    </submittedName>
</protein>
<dbReference type="Gene3D" id="6.10.250.690">
    <property type="match status" value="1"/>
</dbReference>
<keyword evidence="2" id="KW-0597">Phosphoprotein</keyword>
<dbReference type="Pfam" id="PF00486">
    <property type="entry name" value="Trans_reg_C"/>
    <property type="match status" value="1"/>
</dbReference>
<dbReference type="InterPro" id="IPR011006">
    <property type="entry name" value="CheY-like_superfamily"/>
</dbReference>
<dbReference type="Proteomes" id="UP000275579">
    <property type="component" value="Chromosome"/>
</dbReference>
<dbReference type="SMART" id="SM00862">
    <property type="entry name" value="Trans_reg_C"/>
    <property type="match status" value="1"/>
</dbReference>
<feature type="domain" description="OmpR/PhoB-type" evidence="5">
    <location>
        <begin position="141"/>
        <end position="236"/>
    </location>
</feature>
<dbReference type="GO" id="GO:0005829">
    <property type="term" value="C:cytosol"/>
    <property type="evidence" value="ECO:0007669"/>
    <property type="project" value="TreeGrafter"/>
</dbReference>
<gene>
    <name evidence="6" type="ORF">DDE74_04850</name>
</gene>
<sequence length="240" mass="26144">MASAGSCPLSCYDILTTVRVLVVEDDNDLRYAVAAALRGDGLAVDEAADLPAADEALFVTEYDCVVLDRMLPSGDAADYVHELRRAGRTVPALFLTARDTVTDRCEGFACGGDDYLVKPFAVPELVARVRCLCRRAGTVRPPVCRFAGLEIDSARRQVRREGVLLLLTSKEYALLEVLAARPDQAVPRAELIEKCWDQMAEPNSNVVEVLVSQLRRKLGDPALIHTVRGVGYRLTAAGAR</sequence>
<dbReference type="InterPro" id="IPR039420">
    <property type="entry name" value="WalR-like"/>
</dbReference>
<dbReference type="InterPro" id="IPR036388">
    <property type="entry name" value="WH-like_DNA-bd_sf"/>
</dbReference>
<feature type="DNA-binding region" description="OmpR/PhoB-type" evidence="3">
    <location>
        <begin position="141"/>
        <end position="236"/>
    </location>
</feature>
<proteinExistence type="predicted"/>
<organism evidence="6 7">
    <name type="scientific">Streptomyces lydicus</name>
    <dbReference type="NCBI Taxonomy" id="47763"/>
    <lineage>
        <taxon>Bacteria</taxon>
        <taxon>Bacillati</taxon>
        <taxon>Actinomycetota</taxon>
        <taxon>Actinomycetes</taxon>
        <taxon>Kitasatosporales</taxon>
        <taxon>Streptomycetaceae</taxon>
        <taxon>Streptomyces</taxon>
    </lineage>
</organism>
<dbReference type="GO" id="GO:0000156">
    <property type="term" value="F:phosphorelay response regulator activity"/>
    <property type="evidence" value="ECO:0007669"/>
    <property type="project" value="TreeGrafter"/>
</dbReference>
<dbReference type="Pfam" id="PF00072">
    <property type="entry name" value="Response_reg"/>
    <property type="match status" value="1"/>
</dbReference>
<dbReference type="GO" id="GO:0032993">
    <property type="term" value="C:protein-DNA complex"/>
    <property type="evidence" value="ECO:0007669"/>
    <property type="project" value="TreeGrafter"/>
</dbReference>
<evidence type="ECO:0000259" key="4">
    <source>
        <dbReference type="PROSITE" id="PS50110"/>
    </source>
</evidence>
<evidence type="ECO:0000256" key="3">
    <source>
        <dbReference type="PROSITE-ProRule" id="PRU01091"/>
    </source>
</evidence>
<dbReference type="PANTHER" id="PTHR48111">
    <property type="entry name" value="REGULATOR OF RPOS"/>
    <property type="match status" value="1"/>
</dbReference>
<reference evidence="6 7" key="1">
    <citation type="submission" date="2018-04" db="EMBL/GenBank/DDBJ databases">
        <title>Complete genome sequences of Streptomyces lydicus strain WYEC and characterization of antagonistic properties of biological control agents.</title>
        <authorList>
            <person name="Mariita R.M."/>
            <person name="Sello J.K."/>
        </authorList>
    </citation>
    <scope>NUCLEOTIDE SEQUENCE [LARGE SCALE GENOMIC DNA]</scope>
    <source>
        <strain evidence="6 7">WYEC 108</strain>
    </source>
</reference>
<evidence type="ECO:0000256" key="1">
    <source>
        <dbReference type="ARBA" id="ARBA00023125"/>
    </source>
</evidence>
<dbReference type="GO" id="GO:0006355">
    <property type="term" value="P:regulation of DNA-templated transcription"/>
    <property type="evidence" value="ECO:0007669"/>
    <property type="project" value="InterPro"/>
</dbReference>
<dbReference type="PROSITE" id="PS50110">
    <property type="entry name" value="RESPONSE_REGULATORY"/>
    <property type="match status" value="1"/>
</dbReference>
<evidence type="ECO:0000313" key="7">
    <source>
        <dbReference type="Proteomes" id="UP000275579"/>
    </source>
</evidence>
<keyword evidence="1 3" id="KW-0238">DNA-binding</keyword>
<dbReference type="PANTHER" id="PTHR48111:SF36">
    <property type="entry name" value="TRANSCRIPTIONAL REGULATORY PROTEIN CUTR"/>
    <property type="match status" value="1"/>
</dbReference>
<name>A0A3S9Y618_9ACTN</name>
<accession>A0A3S9Y618</accession>
<dbReference type="Gene3D" id="3.40.50.2300">
    <property type="match status" value="1"/>
</dbReference>
<dbReference type="CDD" id="cd00383">
    <property type="entry name" value="trans_reg_C"/>
    <property type="match status" value="1"/>
</dbReference>
<feature type="domain" description="Response regulatory" evidence="4">
    <location>
        <begin position="19"/>
        <end position="133"/>
    </location>
</feature>
<dbReference type="SUPFAM" id="SSF52172">
    <property type="entry name" value="CheY-like"/>
    <property type="match status" value="1"/>
</dbReference>
<dbReference type="SMART" id="SM00448">
    <property type="entry name" value="REC"/>
    <property type="match status" value="1"/>
</dbReference>
<evidence type="ECO:0000259" key="5">
    <source>
        <dbReference type="PROSITE" id="PS51755"/>
    </source>
</evidence>
<dbReference type="InterPro" id="IPR001789">
    <property type="entry name" value="Sig_transdc_resp-reg_receiver"/>
</dbReference>